<evidence type="ECO:0000313" key="3">
    <source>
        <dbReference type="Proteomes" id="UP000001568"/>
    </source>
</evidence>
<proteinExistence type="predicted"/>
<protein>
    <submittedName>
        <fullName evidence="2">Uncharacterized protein</fullName>
    </submittedName>
</protein>
<dbReference type="RefSeq" id="XP_001420176.1">
    <property type="nucleotide sequence ID" value="XM_001420139.1"/>
</dbReference>
<evidence type="ECO:0000313" key="2">
    <source>
        <dbReference type="EMBL" id="ABO98469.1"/>
    </source>
</evidence>
<sequence>MGKEMRERVVALRSEHKFYALQSFCETFEAMWMPRKDGEAWERALCEPREHAWILDFFLRVWAPAPSALGHGETLLVPRSWEIRSRRKIREILGDGVDDEAGFFDIDALARLEVLYRLCEDLVESRSFSNVAEQCSDEFDKARRRNKVEQLQMCKRGVHGEPIGYDAKGRAYYVSALDARICRAEKVAADAGPRARADPLWSTPFVTLLEVIALKNTLQNTTNKKELALLEYLSKDHVPYHQERMKQQLAELERVQARSDARARAEQERIAWESTARKKSSRLEVKKALENSRRERKVETISSDELETVLDDLRRWVLLPESMRATAHPPHGVRVSTLYGEHVGGLNTKPVVVKPKGRRWVGYFVSVLWEDDNPSSEASWSDGYCVSYDSDTSKHLVIYPATATVERVNLETVSLRLGSHGRKYDVRVDKKGRVLGDHAALYAALKPELDAARASETYFSGCWRDDVVGNGIPVDPSRVGECGAVLLDAAEAPAEEARDAVADDPQRADSTDDTTTTIDDYSP</sequence>
<dbReference type="STRING" id="436017.A4S3Y8"/>
<name>A4S3Y8_OSTLU</name>
<organism evidence="2 3">
    <name type="scientific">Ostreococcus lucimarinus (strain CCE9901)</name>
    <dbReference type="NCBI Taxonomy" id="436017"/>
    <lineage>
        <taxon>Eukaryota</taxon>
        <taxon>Viridiplantae</taxon>
        <taxon>Chlorophyta</taxon>
        <taxon>Mamiellophyceae</taxon>
        <taxon>Mamiellales</taxon>
        <taxon>Bathycoccaceae</taxon>
        <taxon>Ostreococcus</taxon>
    </lineage>
</organism>
<feature type="compositionally biased region" description="Basic and acidic residues" evidence="1">
    <location>
        <begin position="495"/>
        <end position="510"/>
    </location>
</feature>
<dbReference type="EMBL" id="CP000590">
    <property type="protein sequence ID" value="ABO98469.1"/>
    <property type="molecule type" value="Genomic_DNA"/>
</dbReference>
<dbReference type="OMA" id="WMLLPPR"/>
<feature type="region of interest" description="Disordered" evidence="1">
    <location>
        <begin position="493"/>
        <end position="523"/>
    </location>
</feature>
<dbReference type="Gramene" id="ABO98469">
    <property type="protein sequence ID" value="ABO98469"/>
    <property type="gene ID" value="OSTLU_17128"/>
</dbReference>
<dbReference type="KEGG" id="olu:OSTLU_17128"/>
<dbReference type="HOGENOM" id="CLU_521161_0_0_1"/>
<feature type="compositionally biased region" description="Low complexity" evidence="1">
    <location>
        <begin position="513"/>
        <end position="523"/>
    </location>
</feature>
<dbReference type="Proteomes" id="UP000001568">
    <property type="component" value="Chromosome 10"/>
</dbReference>
<accession>A4S3Y8</accession>
<keyword evidence="3" id="KW-1185">Reference proteome</keyword>
<evidence type="ECO:0000256" key="1">
    <source>
        <dbReference type="SAM" id="MobiDB-lite"/>
    </source>
</evidence>
<gene>
    <name evidence="2" type="ORF">OSTLU_17128</name>
</gene>
<reference evidence="2 3" key="1">
    <citation type="journal article" date="2007" name="Proc. Natl. Acad. Sci. U.S.A.">
        <title>The tiny eukaryote Ostreococcus provides genomic insights into the paradox of plankton speciation.</title>
        <authorList>
            <person name="Palenik B."/>
            <person name="Grimwood J."/>
            <person name="Aerts A."/>
            <person name="Rouze P."/>
            <person name="Salamov A."/>
            <person name="Putnam N."/>
            <person name="Dupont C."/>
            <person name="Jorgensen R."/>
            <person name="Derelle E."/>
            <person name="Rombauts S."/>
            <person name="Zhou K."/>
            <person name="Otillar R."/>
            <person name="Merchant S.S."/>
            <person name="Podell S."/>
            <person name="Gaasterland T."/>
            <person name="Napoli C."/>
            <person name="Gendler K."/>
            <person name="Manuell A."/>
            <person name="Tai V."/>
            <person name="Vallon O."/>
            <person name="Piganeau G."/>
            <person name="Jancek S."/>
            <person name="Heijde M."/>
            <person name="Jabbari K."/>
            <person name="Bowler C."/>
            <person name="Lohr M."/>
            <person name="Robbens S."/>
            <person name="Werner G."/>
            <person name="Dubchak I."/>
            <person name="Pazour G.J."/>
            <person name="Ren Q."/>
            <person name="Paulsen I."/>
            <person name="Delwiche C."/>
            <person name="Schmutz J."/>
            <person name="Rokhsar D."/>
            <person name="Van de Peer Y."/>
            <person name="Moreau H."/>
            <person name="Grigoriev I.V."/>
        </authorList>
    </citation>
    <scope>NUCLEOTIDE SEQUENCE [LARGE SCALE GENOMIC DNA]</scope>
    <source>
        <strain evidence="2 3">CCE9901</strain>
    </source>
</reference>
<dbReference type="GeneID" id="5003961"/>
<dbReference type="AlphaFoldDB" id="A4S3Y8"/>